<reference evidence="18" key="2">
    <citation type="submission" date="2025-08" db="UniProtKB">
        <authorList>
            <consortium name="Ensembl"/>
        </authorList>
    </citation>
    <scope>IDENTIFICATION</scope>
    <source>
        <strain evidence="18">Glennie</strain>
    </source>
</reference>
<dbReference type="GO" id="GO:0050729">
    <property type="term" value="P:positive regulation of inflammatory response"/>
    <property type="evidence" value="ECO:0000318"/>
    <property type="project" value="GO_Central"/>
</dbReference>
<dbReference type="GO" id="GO:0050870">
    <property type="term" value="P:positive regulation of T cell activation"/>
    <property type="evidence" value="ECO:0007669"/>
    <property type="project" value="Ensembl"/>
</dbReference>
<keyword evidence="6" id="KW-0732">Signal</keyword>
<feature type="transmembrane region" description="Helical" evidence="16">
    <location>
        <begin position="361"/>
        <end position="380"/>
    </location>
</feature>
<dbReference type="PANTHER" id="PTHR10613:SF0">
    <property type="entry name" value="LEUKOCYTE SURFACE ANTIGEN CD47"/>
    <property type="match status" value="1"/>
</dbReference>
<keyword evidence="13" id="KW-0393">Immunoglobulin domain</keyword>
<dbReference type="InterPro" id="IPR037805">
    <property type="entry name" value="IgV_CD47"/>
</dbReference>
<dbReference type="InterPro" id="IPR006704">
    <property type="entry name" value="CD47"/>
</dbReference>
<dbReference type="GO" id="GO:0032680">
    <property type="term" value="P:regulation of tumor necrosis factor production"/>
    <property type="evidence" value="ECO:0007669"/>
    <property type="project" value="Ensembl"/>
</dbReference>
<dbReference type="GO" id="GO:0032675">
    <property type="term" value="P:regulation of interleukin-6 production"/>
    <property type="evidence" value="ECO:0007669"/>
    <property type="project" value="Ensembl"/>
</dbReference>
<feature type="transmembrane region" description="Helical" evidence="16">
    <location>
        <begin position="268"/>
        <end position="289"/>
    </location>
</feature>
<evidence type="ECO:0000256" key="14">
    <source>
        <dbReference type="ARBA" id="ARBA00033289"/>
    </source>
</evidence>
<evidence type="ECO:0000256" key="15">
    <source>
        <dbReference type="SAM" id="MobiDB-lite"/>
    </source>
</evidence>
<evidence type="ECO:0000256" key="3">
    <source>
        <dbReference type="ARBA" id="ARBA00022475"/>
    </source>
</evidence>
<dbReference type="GO" id="GO:0022409">
    <property type="term" value="P:positive regulation of cell-cell adhesion"/>
    <property type="evidence" value="ECO:0000318"/>
    <property type="project" value="GO_Central"/>
</dbReference>
<gene>
    <name evidence="18" type="primary">CD47</name>
</gene>
<feature type="compositionally biased region" description="Gly residues" evidence="15">
    <location>
        <begin position="47"/>
        <end position="57"/>
    </location>
</feature>
<dbReference type="Ensembl" id="ENSOANT00000011937.3">
    <property type="protein sequence ID" value="ENSOANP00000011935.3"/>
    <property type="gene ID" value="ENSOANG00000007496.4"/>
</dbReference>
<keyword evidence="12" id="KW-0873">Pyrrolidone carboxylic acid</keyword>
<dbReference type="STRING" id="9258.ENSOANP00000011935"/>
<dbReference type="GO" id="GO:0008284">
    <property type="term" value="P:positive regulation of cell population proliferation"/>
    <property type="evidence" value="ECO:0007669"/>
    <property type="project" value="Ensembl"/>
</dbReference>
<dbReference type="InterPro" id="IPR007110">
    <property type="entry name" value="Ig-like_dom"/>
</dbReference>
<dbReference type="GO" id="GO:0005886">
    <property type="term" value="C:plasma membrane"/>
    <property type="evidence" value="ECO:0000318"/>
    <property type="project" value="GO_Central"/>
</dbReference>
<evidence type="ECO:0000256" key="10">
    <source>
        <dbReference type="ARBA" id="ARBA00023157"/>
    </source>
</evidence>
<keyword evidence="19" id="KW-1185">Reference proteome</keyword>
<dbReference type="GO" id="GO:0071349">
    <property type="term" value="P:cellular response to interleukin-12"/>
    <property type="evidence" value="ECO:0007669"/>
    <property type="project" value="Ensembl"/>
</dbReference>
<dbReference type="GO" id="GO:0032655">
    <property type="term" value="P:regulation of interleukin-12 production"/>
    <property type="evidence" value="ECO:0007669"/>
    <property type="project" value="Ensembl"/>
</dbReference>
<evidence type="ECO:0000313" key="18">
    <source>
        <dbReference type="Ensembl" id="ENSOANP00000011935.3"/>
    </source>
</evidence>
<feature type="region of interest" description="Disordered" evidence="15">
    <location>
        <begin position="385"/>
        <end position="414"/>
    </location>
</feature>
<evidence type="ECO:0000256" key="16">
    <source>
        <dbReference type="SAM" id="Phobius"/>
    </source>
</evidence>
<evidence type="ECO:0000259" key="17">
    <source>
        <dbReference type="PROSITE" id="PS50835"/>
    </source>
</evidence>
<dbReference type="HOGENOM" id="CLU_860392_0_0_1"/>
<dbReference type="GO" id="GO:1904669">
    <property type="term" value="P:ATP export"/>
    <property type="evidence" value="ECO:0007669"/>
    <property type="project" value="Ensembl"/>
</dbReference>
<comment type="subcellular location">
    <subcellularLocation>
        <location evidence="1">Cell membrane</location>
        <topology evidence="1">Multi-pass membrane protein</topology>
    </subcellularLocation>
</comment>
<dbReference type="Bgee" id="ENSOANG00000007496">
    <property type="expression patterns" value="Expressed in cerebellum and 3 other cell types or tissues"/>
</dbReference>
<dbReference type="GO" id="GO:0070051">
    <property type="term" value="F:fibrinogen binding"/>
    <property type="evidence" value="ECO:0007669"/>
    <property type="project" value="Ensembl"/>
</dbReference>
<dbReference type="PROSITE" id="PS50835">
    <property type="entry name" value="IG_LIKE"/>
    <property type="match status" value="1"/>
</dbReference>
<dbReference type="InParanoid" id="F6QKT4"/>
<dbReference type="InterPro" id="IPR013147">
    <property type="entry name" value="CD47-like_TM"/>
</dbReference>
<proteinExistence type="predicted"/>
<keyword evidence="8 16" id="KW-1133">Transmembrane helix</keyword>
<feature type="domain" description="Ig-like" evidence="17">
    <location>
        <begin position="96"/>
        <end position="217"/>
    </location>
</feature>
<dbReference type="GeneTree" id="ENSGT00390000007697"/>
<dbReference type="GO" id="GO:0032649">
    <property type="term" value="P:regulation of type II interferon production"/>
    <property type="evidence" value="ECO:0007669"/>
    <property type="project" value="Ensembl"/>
</dbReference>
<reference evidence="18" key="3">
    <citation type="submission" date="2025-09" db="UniProtKB">
        <authorList>
            <consortium name="Ensembl"/>
        </authorList>
    </citation>
    <scope>IDENTIFICATION</scope>
    <source>
        <strain evidence="18">Glennie</strain>
    </source>
</reference>
<dbReference type="InterPro" id="IPR013783">
    <property type="entry name" value="Ig-like_fold"/>
</dbReference>
<dbReference type="GO" id="GO:0070053">
    <property type="term" value="F:thrombospondin receptor activity"/>
    <property type="evidence" value="ECO:0000318"/>
    <property type="project" value="GO_Central"/>
</dbReference>
<dbReference type="Pfam" id="PF08204">
    <property type="entry name" value="V-set_CD47"/>
    <property type="match status" value="1"/>
</dbReference>
<evidence type="ECO:0000256" key="2">
    <source>
        <dbReference type="ARBA" id="ARBA00015454"/>
    </source>
</evidence>
<dbReference type="GO" id="GO:0032653">
    <property type="term" value="P:regulation of interleukin-10 production"/>
    <property type="evidence" value="ECO:0007669"/>
    <property type="project" value="Ensembl"/>
</dbReference>
<evidence type="ECO:0000256" key="4">
    <source>
        <dbReference type="ARBA" id="ARBA00022553"/>
    </source>
</evidence>
<organism evidence="18 19">
    <name type="scientific">Ornithorhynchus anatinus</name>
    <name type="common">Duckbill platypus</name>
    <dbReference type="NCBI Taxonomy" id="9258"/>
    <lineage>
        <taxon>Eukaryota</taxon>
        <taxon>Metazoa</taxon>
        <taxon>Chordata</taxon>
        <taxon>Craniata</taxon>
        <taxon>Vertebrata</taxon>
        <taxon>Euteleostomi</taxon>
        <taxon>Mammalia</taxon>
        <taxon>Monotremata</taxon>
        <taxon>Ornithorhynchidae</taxon>
        <taxon>Ornithorhynchus</taxon>
    </lineage>
</organism>
<dbReference type="Pfam" id="PF04549">
    <property type="entry name" value="CD47"/>
    <property type="match status" value="1"/>
</dbReference>
<name>F6QKT4_ORNAN</name>
<dbReference type="GO" id="GO:0050766">
    <property type="term" value="P:positive regulation of phagocytosis"/>
    <property type="evidence" value="ECO:0000318"/>
    <property type="project" value="GO_Central"/>
</dbReference>
<keyword evidence="5 16" id="KW-0812">Transmembrane</keyword>
<dbReference type="AlphaFoldDB" id="F6QKT4"/>
<dbReference type="PANTHER" id="PTHR10613">
    <property type="entry name" value="LEUKOCYTE SURFACE ANTIGEN CD47"/>
    <property type="match status" value="1"/>
</dbReference>
<protein>
    <recommendedName>
        <fullName evidence="2">Leukocyte surface antigen CD47</fullName>
    </recommendedName>
    <alternativeName>
        <fullName evidence="14">Integrin-associated protein</fullName>
    </alternativeName>
</protein>
<feature type="transmembrane region" description="Helical" evidence="16">
    <location>
        <begin position="301"/>
        <end position="323"/>
    </location>
</feature>
<evidence type="ECO:0000256" key="11">
    <source>
        <dbReference type="ARBA" id="ARBA00023180"/>
    </source>
</evidence>
<feature type="transmembrane region" description="Helical" evidence="16">
    <location>
        <begin position="234"/>
        <end position="256"/>
    </location>
</feature>
<evidence type="ECO:0000256" key="8">
    <source>
        <dbReference type="ARBA" id="ARBA00022989"/>
    </source>
</evidence>
<dbReference type="Gene3D" id="2.60.40.10">
    <property type="entry name" value="Immunoglobulins"/>
    <property type="match status" value="1"/>
</dbReference>
<dbReference type="GO" id="GO:0098632">
    <property type="term" value="F:cell-cell adhesion mediator activity"/>
    <property type="evidence" value="ECO:0007669"/>
    <property type="project" value="Ensembl"/>
</dbReference>
<feature type="region of interest" description="Disordered" evidence="15">
    <location>
        <begin position="1"/>
        <end position="57"/>
    </location>
</feature>
<evidence type="ECO:0000313" key="19">
    <source>
        <dbReference type="Proteomes" id="UP000002279"/>
    </source>
</evidence>
<accession>F6QKT4</accession>
<dbReference type="OMA" id="CISECTP"/>
<keyword evidence="9 16" id="KW-0472">Membrane</keyword>
<dbReference type="FunCoup" id="F6QKT4">
    <property type="interactions" value="562"/>
</dbReference>
<evidence type="ECO:0000256" key="13">
    <source>
        <dbReference type="ARBA" id="ARBA00023319"/>
    </source>
</evidence>
<feature type="transmembrane region" description="Helical" evidence="16">
    <location>
        <begin position="330"/>
        <end position="355"/>
    </location>
</feature>
<keyword evidence="3" id="KW-1003">Cell membrane</keyword>
<keyword evidence="7" id="KW-0130">Cell adhesion</keyword>
<evidence type="ECO:0000256" key="12">
    <source>
        <dbReference type="ARBA" id="ARBA00023283"/>
    </source>
</evidence>
<evidence type="ECO:0000256" key="6">
    <source>
        <dbReference type="ARBA" id="ARBA00022729"/>
    </source>
</evidence>
<dbReference type="Proteomes" id="UP000002279">
    <property type="component" value="Chromosome 17"/>
</dbReference>
<feature type="compositionally biased region" description="Basic and acidic residues" evidence="15">
    <location>
        <begin position="37"/>
        <end position="46"/>
    </location>
</feature>
<dbReference type="GO" id="GO:0009986">
    <property type="term" value="C:cell surface"/>
    <property type="evidence" value="ECO:0007669"/>
    <property type="project" value="Ensembl"/>
</dbReference>
<reference evidence="18 19" key="1">
    <citation type="journal article" date="2008" name="Nature">
        <title>Genome analysis of the platypus reveals unique signatures of evolution.</title>
        <authorList>
            <person name="Warren W.C."/>
            <person name="Hillier L.W."/>
            <person name="Marshall Graves J.A."/>
            <person name="Birney E."/>
            <person name="Ponting C.P."/>
            <person name="Grutzner F."/>
            <person name="Belov K."/>
            <person name="Miller W."/>
            <person name="Clarke L."/>
            <person name="Chinwalla A.T."/>
            <person name="Yang S.P."/>
            <person name="Heger A."/>
            <person name="Locke D.P."/>
            <person name="Miethke P."/>
            <person name="Waters P.D."/>
            <person name="Veyrunes F."/>
            <person name="Fulton L."/>
            <person name="Fulton B."/>
            <person name="Graves T."/>
            <person name="Wallis J."/>
            <person name="Puente X.S."/>
            <person name="Lopez-Otin C."/>
            <person name="Ordonez G.R."/>
            <person name="Eichler E.E."/>
            <person name="Chen L."/>
            <person name="Cheng Z."/>
            <person name="Deakin J.E."/>
            <person name="Alsop A."/>
            <person name="Thompson K."/>
            <person name="Kirby P."/>
            <person name="Papenfuss A.T."/>
            <person name="Wakefield M.J."/>
            <person name="Olender T."/>
            <person name="Lancet D."/>
            <person name="Huttley G.A."/>
            <person name="Smit A.F."/>
            <person name="Pask A."/>
            <person name="Temple-Smith P."/>
            <person name="Batzer M.A."/>
            <person name="Walker J.A."/>
            <person name="Konkel M.K."/>
            <person name="Harris R.S."/>
            <person name="Whittington C.M."/>
            <person name="Wong E.S."/>
            <person name="Gemmell N.J."/>
            <person name="Buschiazzo E."/>
            <person name="Vargas Jentzsch I.M."/>
            <person name="Merkel A."/>
            <person name="Schmitz J."/>
            <person name="Zemann A."/>
            <person name="Churakov G."/>
            <person name="Kriegs J.O."/>
            <person name="Brosius J."/>
            <person name="Murchison E.P."/>
            <person name="Sachidanandam R."/>
            <person name="Smith C."/>
            <person name="Hannon G.J."/>
            <person name="Tsend-Ayush E."/>
            <person name="McMillan D."/>
            <person name="Attenborough R."/>
            <person name="Rens W."/>
            <person name="Ferguson-Smith M."/>
            <person name="Lefevre C.M."/>
            <person name="Sharp J.A."/>
            <person name="Nicholas K.R."/>
            <person name="Ray D.A."/>
            <person name="Kube M."/>
            <person name="Reinhardt R."/>
            <person name="Pringle T.H."/>
            <person name="Taylor J."/>
            <person name="Jones R.C."/>
            <person name="Nixon B."/>
            <person name="Dacheux J.L."/>
            <person name="Niwa H."/>
            <person name="Sekita Y."/>
            <person name="Huang X."/>
            <person name="Stark A."/>
            <person name="Kheradpour P."/>
            <person name="Kellis M."/>
            <person name="Flicek P."/>
            <person name="Chen Y."/>
            <person name="Webber C."/>
            <person name="Hardison R."/>
            <person name="Nelson J."/>
            <person name="Hallsworth-Pepin K."/>
            <person name="Delehaunty K."/>
            <person name="Markovic C."/>
            <person name="Minx P."/>
            <person name="Feng Y."/>
            <person name="Kremitzki C."/>
            <person name="Mitreva M."/>
            <person name="Glasscock J."/>
            <person name="Wylie T."/>
            <person name="Wohldmann P."/>
            <person name="Thiru P."/>
            <person name="Nhan M.N."/>
            <person name="Pohl C.S."/>
            <person name="Smith S.M."/>
            <person name="Hou S."/>
            <person name="Nefedov M."/>
            <person name="de Jong P.J."/>
            <person name="Renfree M.B."/>
            <person name="Mardis E.R."/>
            <person name="Wilson R.K."/>
        </authorList>
    </citation>
    <scope>NUCLEOTIDE SEQUENCE [LARGE SCALE GENOMIC DNA]</scope>
    <source>
        <strain evidence="18 19">Glennie</strain>
    </source>
</reference>
<dbReference type="CDD" id="cd16090">
    <property type="entry name" value="IgV_CD47"/>
    <property type="match status" value="1"/>
</dbReference>
<sequence length="414" mass="44709">MPSFRSAPTKPLIGRWPASSSLCHPRRGGGGGWGQPGRERGRRGTEGEAGGGEGRWGGGVAHARGAAGSRCSPLPRAATVRPQPCSGTSGEMWWLPAMLLLLLSSVCRGSAQLLFDSPRLVEKNACNHSVLLPCSVTNIELNNIRAMFVRWKYKGRDIYTFDGFQDKVTISNDFQSASIFVPDILSGNSSLRLSDDDAVLGNYTCEVTEANREGEIIVELRYHVVSWFNPKENILIVIFPILAILLSWGQFGIVTLKYKANCPSEKTFGLIISGIILTLFVIIGAALFIPGEYSIKNASGLGLIVVPTLMLVLLQYCVFMTAFGMTSFAIAILILQLGGYILAAVGLSLCVMVCAPTQGPLLISGLAIIALAELLGLVYMKFKASNQKPPQPPRKAVEEPLNAFKESKGMMNDE</sequence>
<evidence type="ECO:0000256" key="5">
    <source>
        <dbReference type="ARBA" id="ARBA00022692"/>
    </source>
</evidence>
<evidence type="ECO:0000256" key="1">
    <source>
        <dbReference type="ARBA" id="ARBA00004651"/>
    </source>
</evidence>
<evidence type="ECO:0000256" key="7">
    <source>
        <dbReference type="ARBA" id="ARBA00022889"/>
    </source>
</evidence>
<keyword evidence="4" id="KW-0597">Phosphoprotein</keyword>
<dbReference type="eggNOG" id="ENOG502RYTQ">
    <property type="taxonomic scope" value="Eukaryota"/>
</dbReference>
<keyword evidence="10" id="KW-1015">Disulfide bond</keyword>
<keyword evidence="11" id="KW-0325">Glycoprotein</keyword>
<dbReference type="InterPro" id="IPR013270">
    <property type="entry name" value="CD47_Vset"/>
</dbReference>
<evidence type="ECO:0000256" key="9">
    <source>
        <dbReference type="ARBA" id="ARBA00023136"/>
    </source>
</evidence>
<dbReference type="GO" id="GO:0070062">
    <property type="term" value="C:extracellular exosome"/>
    <property type="evidence" value="ECO:0000318"/>
    <property type="project" value="GO_Central"/>
</dbReference>